<dbReference type="InterPro" id="IPR036371">
    <property type="entry name" value="TPK_B1-bd_sf"/>
</dbReference>
<dbReference type="InterPro" id="IPR036759">
    <property type="entry name" value="TPK_catalytic_sf"/>
</dbReference>
<dbReference type="Gene3D" id="2.60.120.320">
    <property type="entry name" value="Thiamin pyrophosphokinase, thiamin-binding domain"/>
    <property type="match status" value="1"/>
</dbReference>
<feature type="domain" description="Thiamin pyrophosphokinase thiamin-binding" evidence="5">
    <location>
        <begin position="167"/>
        <end position="237"/>
    </location>
</feature>
<dbReference type="Proteomes" id="UP001301350">
    <property type="component" value="Unassembled WGS sequence"/>
</dbReference>
<dbReference type="AlphaFoldDB" id="A0AAV9J1X1"/>
<organism evidence="6 7">
    <name type="scientific">Cyanidium caldarium</name>
    <name type="common">Red alga</name>
    <dbReference type="NCBI Taxonomy" id="2771"/>
    <lineage>
        <taxon>Eukaryota</taxon>
        <taxon>Rhodophyta</taxon>
        <taxon>Bangiophyceae</taxon>
        <taxon>Cyanidiales</taxon>
        <taxon>Cyanidiaceae</taxon>
        <taxon>Cyanidium</taxon>
    </lineage>
</organism>
<evidence type="ECO:0000313" key="6">
    <source>
        <dbReference type="EMBL" id="KAK4538603.1"/>
    </source>
</evidence>
<dbReference type="SUPFAM" id="SSF63862">
    <property type="entry name" value="Thiamin pyrophosphokinase, substrate-binding domain"/>
    <property type="match status" value="1"/>
</dbReference>
<dbReference type="GO" id="GO:0009229">
    <property type="term" value="P:thiamine diphosphate biosynthetic process"/>
    <property type="evidence" value="ECO:0007669"/>
    <property type="project" value="InterPro"/>
</dbReference>
<evidence type="ECO:0000256" key="4">
    <source>
        <dbReference type="ARBA" id="ARBA00022840"/>
    </source>
</evidence>
<protein>
    <recommendedName>
        <fullName evidence="5">Thiamin pyrophosphokinase thiamin-binding domain-containing protein</fullName>
    </recommendedName>
</protein>
<dbReference type="InterPro" id="IPR006282">
    <property type="entry name" value="Thi_PPkinase"/>
</dbReference>
<accession>A0AAV9J1X1</accession>
<dbReference type="Gene3D" id="3.40.50.10240">
    <property type="entry name" value="Thiamin pyrophosphokinase, catalytic domain"/>
    <property type="match status" value="1"/>
</dbReference>
<keyword evidence="4" id="KW-0067">ATP-binding</keyword>
<dbReference type="GO" id="GO:0006772">
    <property type="term" value="P:thiamine metabolic process"/>
    <property type="evidence" value="ECO:0007669"/>
    <property type="project" value="InterPro"/>
</dbReference>
<dbReference type="PANTHER" id="PTHR13622">
    <property type="entry name" value="THIAMIN PYROPHOSPHOKINASE"/>
    <property type="match status" value="1"/>
</dbReference>
<dbReference type="SMART" id="SM00983">
    <property type="entry name" value="TPK_B1_binding"/>
    <property type="match status" value="1"/>
</dbReference>
<dbReference type="Pfam" id="PF04265">
    <property type="entry name" value="TPK_B1_binding"/>
    <property type="match status" value="1"/>
</dbReference>
<proteinExistence type="predicted"/>
<dbReference type="GO" id="GO:0005524">
    <property type="term" value="F:ATP binding"/>
    <property type="evidence" value="ECO:0007669"/>
    <property type="project" value="UniProtKB-KW"/>
</dbReference>
<dbReference type="GO" id="GO:0004788">
    <property type="term" value="F:thiamine diphosphokinase activity"/>
    <property type="evidence" value="ECO:0007669"/>
    <property type="project" value="InterPro"/>
</dbReference>
<dbReference type="InterPro" id="IPR007373">
    <property type="entry name" value="Thiamin_PyroPKinase_B1-bd"/>
</dbReference>
<dbReference type="InterPro" id="IPR007371">
    <property type="entry name" value="TPK_catalytic"/>
</dbReference>
<gene>
    <name evidence="6" type="ORF">CDCA_CDCA19G4628</name>
</gene>
<evidence type="ECO:0000313" key="7">
    <source>
        <dbReference type="Proteomes" id="UP001301350"/>
    </source>
</evidence>
<name>A0AAV9J1X1_CYACA</name>
<evidence type="ECO:0000256" key="2">
    <source>
        <dbReference type="ARBA" id="ARBA00022741"/>
    </source>
</evidence>
<dbReference type="EMBL" id="JANCYW010000019">
    <property type="protein sequence ID" value="KAK4538603.1"/>
    <property type="molecule type" value="Genomic_DNA"/>
</dbReference>
<evidence type="ECO:0000256" key="3">
    <source>
        <dbReference type="ARBA" id="ARBA00022777"/>
    </source>
</evidence>
<dbReference type="SUPFAM" id="SSF63999">
    <property type="entry name" value="Thiamin pyrophosphokinase, catalytic domain"/>
    <property type="match status" value="1"/>
</dbReference>
<keyword evidence="2" id="KW-0547">Nucleotide-binding</keyword>
<dbReference type="PANTHER" id="PTHR13622:SF8">
    <property type="entry name" value="THIAMIN PYROPHOSPHOKINASE 1"/>
    <property type="match status" value="1"/>
</dbReference>
<dbReference type="GO" id="GO:0030975">
    <property type="term" value="F:thiamine binding"/>
    <property type="evidence" value="ECO:0007669"/>
    <property type="project" value="InterPro"/>
</dbReference>
<keyword evidence="1" id="KW-0808">Transferase</keyword>
<comment type="caution">
    <text evidence="6">The sequence shown here is derived from an EMBL/GenBank/DDBJ whole genome shotgun (WGS) entry which is preliminary data.</text>
</comment>
<dbReference type="FunFam" id="2.60.120.320:FF:000001">
    <property type="entry name" value="Thiamine pyrophosphokinase"/>
    <property type="match status" value="1"/>
</dbReference>
<dbReference type="GO" id="GO:0016301">
    <property type="term" value="F:kinase activity"/>
    <property type="evidence" value="ECO:0007669"/>
    <property type="project" value="UniProtKB-KW"/>
</dbReference>
<sequence length="245" mass="26871">MTFIHDHGDLFGAHDDPRPDAPFTVLLVLNGTPDAGEQTLLRRVARLSQFIIAADGGANTLHRLGLCPQVVAGDLDSLHPDTRHAFRSAAVQVYRDADPSRNDFQKALQHVPDQARRVLVLGAEGGRLDHALANLHVAFEDARKPQHASRDLLLLSQRNLAMVLRPGSHELHIHAPHEGPACGLIPLGHACNVRTQHLRWNVDCESPHSSPLQFGTFISSSNAICGPSVLVWTDAPLLWTHQLRL</sequence>
<evidence type="ECO:0000259" key="5">
    <source>
        <dbReference type="SMART" id="SM00983"/>
    </source>
</evidence>
<reference evidence="6 7" key="1">
    <citation type="submission" date="2022-07" db="EMBL/GenBank/DDBJ databases">
        <title>Genome-wide signatures of adaptation to extreme environments.</title>
        <authorList>
            <person name="Cho C.H."/>
            <person name="Yoon H.S."/>
        </authorList>
    </citation>
    <scope>NUCLEOTIDE SEQUENCE [LARGE SCALE GENOMIC DNA]</scope>
    <source>
        <strain evidence="6 7">DBV 063 E5</strain>
    </source>
</reference>
<dbReference type="CDD" id="cd07995">
    <property type="entry name" value="TPK"/>
    <property type="match status" value="1"/>
</dbReference>
<keyword evidence="7" id="KW-1185">Reference proteome</keyword>
<keyword evidence="3" id="KW-0418">Kinase</keyword>
<dbReference type="NCBIfam" id="TIGR01378">
    <property type="entry name" value="thi_PPkinase"/>
    <property type="match status" value="1"/>
</dbReference>
<evidence type="ECO:0000256" key="1">
    <source>
        <dbReference type="ARBA" id="ARBA00022679"/>
    </source>
</evidence>
<dbReference type="Pfam" id="PF04263">
    <property type="entry name" value="TPK_catalytic"/>
    <property type="match status" value="1"/>
</dbReference>